<evidence type="ECO:0000313" key="8">
    <source>
        <dbReference type="Proteomes" id="UP000708208"/>
    </source>
</evidence>
<dbReference type="GO" id="GO:0046983">
    <property type="term" value="F:protein dimerization activity"/>
    <property type="evidence" value="ECO:0007669"/>
    <property type="project" value="InterPro"/>
</dbReference>
<dbReference type="Proteomes" id="UP000708208">
    <property type="component" value="Unassembled WGS sequence"/>
</dbReference>
<evidence type="ECO:0000259" key="6">
    <source>
        <dbReference type="Pfam" id="PF05699"/>
    </source>
</evidence>
<dbReference type="GO" id="GO:0008270">
    <property type="term" value="F:zinc ion binding"/>
    <property type="evidence" value="ECO:0007669"/>
    <property type="project" value="UniProtKB-KW"/>
</dbReference>
<keyword evidence="2" id="KW-0479">Metal-binding</keyword>
<comment type="caution">
    <text evidence="7">The sequence shown here is derived from an EMBL/GenBank/DDBJ whole genome shotgun (WGS) entry which is preliminary data.</text>
</comment>
<keyword evidence="8" id="KW-1185">Reference proteome</keyword>
<organism evidence="7 8">
    <name type="scientific">Allacma fusca</name>
    <dbReference type="NCBI Taxonomy" id="39272"/>
    <lineage>
        <taxon>Eukaryota</taxon>
        <taxon>Metazoa</taxon>
        <taxon>Ecdysozoa</taxon>
        <taxon>Arthropoda</taxon>
        <taxon>Hexapoda</taxon>
        <taxon>Collembola</taxon>
        <taxon>Symphypleona</taxon>
        <taxon>Sminthuridae</taxon>
        <taxon>Allacma</taxon>
    </lineage>
</organism>
<keyword evidence="3" id="KW-0863">Zinc-finger</keyword>
<feature type="domain" description="HAT C-terminal dimerisation" evidence="6">
    <location>
        <begin position="136"/>
        <end position="211"/>
    </location>
</feature>
<evidence type="ECO:0000256" key="1">
    <source>
        <dbReference type="ARBA" id="ARBA00004123"/>
    </source>
</evidence>
<evidence type="ECO:0000313" key="7">
    <source>
        <dbReference type="EMBL" id="CAG7683279.1"/>
    </source>
</evidence>
<protein>
    <recommendedName>
        <fullName evidence="6">HAT C-terminal dimerisation domain-containing protein</fullName>
    </recommendedName>
</protein>
<dbReference type="InterPro" id="IPR008906">
    <property type="entry name" value="HATC_C_dom"/>
</dbReference>
<dbReference type="GO" id="GO:0005634">
    <property type="term" value="C:nucleus"/>
    <property type="evidence" value="ECO:0007669"/>
    <property type="project" value="UniProtKB-SubCell"/>
</dbReference>
<reference evidence="7" key="1">
    <citation type="submission" date="2021-06" db="EMBL/GenBank/DDBJ databases">
        <authorList>
            <person name="Hodson N. C."/>
            <person name="Mongue J. A."/>
            <person name="Jaron S. K."/>
        </authorList>
    </citation>
    <scope>NUCLEOTIDE SEQUENCE</scope>
</reference>
<evidence type="ECO:0000256" key="3">
    <source>
        <dbReference type="ARBA" id="ARBA00022771"/>
    </source>
</evidence>
<evidence type="ECO:0000256" key="4">
    <source>
        <dbReference type="ARBA" id="ARBA00022833"/>
    </source>
</evidence>
<name>A0A8J2NT88_9HEXA</name>
<dbReference type="OrthoDB" id="10050977at2759"/>
<dbReference type="EMBL" id="CAJVCH010017307">
    <property type="protein sequence ID" value="CAG7683279.1"/>
    <property type="molecule type" value="Genomic_DNA"/>
</dbReference>
<accession>A0A8J2NT88</accession>
<gene>
    <name evidence="7" type="ORF">AFUS01_LOCUS2944</name>
</gene>
<comment type="subcellular location">
    <subcellularLocation>
        <location evidence="1">Nucleus</location>
    </subcellularLocation>
</comment>
<evidence type="ECO:0000256" key="2">
    <source>
        <dbReference type="ARBA" id="ARBA00022723"/>
    </source>
</evidence>
<evidence type="ECO:0000256" key="5">
    <source>
        <dbReference type="ARBA" id="ARBA00023242"/>
    </source>
</evidence>
<keyword evidence="4" id="KW-0862">Zinc</keyword>
<dbReference type="AlphaFoldDB" id="A0A8J2NT88"/>
<keyword evidence="5" id="KW-0539">Nucleus</keyword>
<dbReference type="Pfam" id="PF05699">
    <property type="entry name" value="Dimer_Tnp_hAT"/>
    <property type="match status" value="1"/>
</dbReference>
<dbReference type="PANTHER" id="PTHR46481">
    <property type="entry name" value="ZINC FINGER BED DOMAIN-CONTAINING PROTEIN 4"/>
    <property type="match status" value="1"/>
</dbReference>
<sequence length="233" mass="27180">MSSQRIHPIVNIWSTRTNESVLGIKNQYLNDNFEMINQRIAFEEFTEDQTAESIQQKVREIRAINSECWPQGEGLFDTLTNNEGIAKIQDVFDKFCNNTGRSETVKASQSAIGFSKGLFSFLGELENPQVTTIRSELEKYVEKPTVAPFYVVNGEEVEVGVLQYWRENKFRFSTLFKMLKIYLSIPASSEDVERLFFIAGTLKRHHRNALSIKELYHILTIKYHHYKEKRLKR</sequence>
<proteinExistence type="predicted"/>
<dbReference type="PANTHER" id="PTHR46481:SF10">
    <property type="entry name" value="ZINC FINGER BED DOMAIN-CONTAINING PROTEIN 39"/>
    <property type="match status" value="1"/>
</dbReference>
<dbReference type="InterPro" id="IPR052035">
    <property type="entry name" value="ZnF_BED_domain_contain"/>
</dbReference>